<dbReference type="AlphaFoldDB" id="A0A9P0TUG6"/>
<proteinExistence type="predicted"/>
<evidence type="ECO:0000313" key="2">
    <source>
        <dbReference type="Proteomes" id="UP001152562"/>
    </source>
</evidence>
<protein>
    <submittedName>
        <fullName evidence="1">Uncharacterized protein</fullName>
    </submittedName>
</protein>
<keyword evidence="2" id="KW-1185">Reference proteome</keyword>
<dbReference type="GO" id="GO:0008299">
    <property type="term" value="P:isoprenoid biosynthetic process"/>
    <property type="evidence" value="ECO:0007669"/>
    <property type="project" value="InterPro"/>
</dbReference>
<dbReference type="Pfam" id="PF00348">
    <property type="entry name" value="polyprenyl_synt"/>
    <property type="match status" value="1"/>
</dbReference>
<dbReference type="InterPro" id="IPR000092">
    <property type="entry name" value="Polyprenyl_synt"/>
</dbReference>
<organism evidence="1 2">
    <name type="scientific">Pieris brassicae</name>
    <name type="common">White butterfly</name>
    <name type="synonym">Large white butterfly</name>
    <dbReference type="NCBI Taxonomy" id="7116"/>
    <lineage>
        <taxon>Eukaryota</taxon>
        <taxon>Metazoa</taxon>
        <taxon>Ecdysozoa</taxon>
        <taxon>Arthropoda</taxon>
        <taxon>Hexapoda</taxon>
        <taxon>Insecta</taxon>
        <taxon>Pterygota</taxon>
        <taxon>Neoptera</taxon>
        <taxon>Endopterygota</taxon>
        <taxon>Lepidoptera</taxon>
        <taxon>Glossata</taxon>
        <taxon>Ditrysia</taxon>
        <taxon>Papilionoidea</taxon>
        <taxon>Pieridae</taxon>
        <taxon>Pierinae</taxon>
        <taxon>Pieris</taxon>
    </lineage>
</organism>
<dbReference type="GO" id="GO:0004659">
    <property type="term" value="F:prenyltransferase activity"/>
    <property type="evidence" value="ECO:0007669"/>
    <property type="project" value="InterPro"/>
</dbReference>
<evidence type="ECO:0000313" key="1">
    <source>
        <dbReference type="EMBL" id="CAH4035639.1"/>
    </source>
</evidence>
<dbReference type="Gene3D" id="1.10.600.10">
    <property type="entry name" value="Farnesyl Diphosphate Synthase"/>
    <property type="match status" value="1"/>
</dbReference>
<comment type="caution">
    <text evidence="1">The sequence shown here is derived from an EMBL/GenBank/DDBJ whole genome shotgun (WGS) entry which is preliminary data.</text>
</comment>
<dbReference type="EMBL" id="CALOZG010000042">
    <property type="protein sequence ID" value="CAH4035639.1"/>
    <property type="molecule type" value="Genomic_DNA"/>
</dbReference>
<gene>
    <name evidence="1" type="ORF">PIBRA_LOCUS11682</name>
</gene>
<dbReference type="GO" id="GO:0042811">
    <property type="term" value="P:pheromone biosynthetic process"/>
    <property type="evidence" value="ECO:0007669"/>
    <property type="project" value="UniProtKB-ARBA"/>
</dbReference>
<dbReference type="InterPro" id="IPR008949">
    <property type="entry name" value="Isoprenoid_synthase_dom_sf"/>
</dbReference>
<accession>A0A9P0TUG6</accession>
<dbReference type="SUPFAM" id="SSF48576">
    <property type="entry name" value="Terpenoid synthases"/>
    <property type="match status" value="1"/>
</dbReference>
<sequence length="120" mass="13546">MAGGSARHEIKDRKNLDFIRSSSDIKIDDIQDNTLVRRGVPAAHCVYGVPLTLNTSIHIITLVLQELLLLGTSMAPKIFCEGFLEVIRGQGIELYWRDNFICPTEEQYDEINRKSKLVTA</sequence>
<reference evidence="1" key="1">
    <citation type="submission" date="2022-05" db="EMBL/GenBank/DDBJ databases">
        <authorList>
            <person name="Okamura Y."/>
        </authorList>
    </citation>
    <scope>NUCLEOTIDE SEQUENCE</scope>
</reference>
<name>A0A9P0TUG6_PIEBR</name>
<dbReference type="Proteomes" id="UP001152562">
    <property type="component" value="Unassembled WGS sequence"/>
</dbReference>